<gene>
    <name evidence="2" type="ORF">GSTUAT00003916001</name>
</gene>
<feature type="compositionally biased region" description="Polar residues" evidence="1">
    <location>
        <begin position="141"/>
        <end position="154"/>
    </location>
</feature>
<feature type="region of interest" description="Disordered" evidence="1">
    <location>
        <begin position="124"/>
        <end position="195"/>
    </location>
</feature>
<evidence type="ECO:0000313" key="3">
    <source>
        <dbReference type="Proteomes" id="UP001412239"/>
    </source>
</evidence>
<dbReference type="EMBL" id="LN891007">
    <property type="protein sequence ID" value="CUS12002.1"/>
    <property type="molecule type" value="Genomic_DNA"/>
</dbReference>
<name>A0A292PWL3_9PEZI</name>
<feature type="region of interest" description="Disordered" evidence="1">
    <location>
        <begin position="16"/>
        <end position="42"/>
    </location>
</feature>
<reference evidence="2" key="1">
    <citation type="submission" date="2015-10" db="EMBL/GenBank/DDBJ databases">
        <authorList>
            <person name="Regsiter A."/>
            <person name="william w."/>
        </authorList>
    </citation>
    <scope>NUCLEOTIDE SEQUENCE</scope>
    <source>
        <strain evidence="2">Montdore</strain>
    </source>
</reference>
<proteinExistence type="predicted"/>
<keyword evidence="3" id="KW-1185">Reference proteome</keyword>
<dbReference type="Proteomes" id="UP001412239">
    <property type="component" value="Unassembled WGS sequence"/>
</dbReference>
<sequence length="195" mass="21232">MAAALVLFCMAKRCRKEKRDPGSEGLWEGNGENGEGDAEDVAGTSRGIGRFAAGILGGNKKYREGKGLRRDGIGRAHRVDIHQISDPVFLHSSRGGIDDIPGTDQRPAEDALLLQRPQRLDWPLPMAEGEASGTTTTTTTRRVYSQRGQSSRESPSVRAVSYKPLAAEETTEDEDEGVSRGIAKGGRGLQRRMRR</sequence>
<organism evidence="2 3">
    <name type="scientific">Tuber aestivum</name>
    <name type="common">summer truffle</name>
    <dbReference type="NCBI Taxonomy" id="59557"/>
    <lineage>
        <taxon>Eukaryota</taxon>
        <taxon>Fungi</taxon>
        <taxon>Dikarya</taxon>
        <taxon>Ascomycota</taxon>
        <taxon>Pezizomycotina</taxon>
        <taxon>Pezizomycetes</taxon>
        <taxon>Pezizales</taxon>
        <taxon>Tuberaceae</taxon>
        <taxon>Tuber</taxon>
    </lineage>
</organism>
<evidence type="ECO:0000313" key="2">
    <source>
        <dbReference type="EMBL" id="CUS12002.1"/>
    </source>
</evidence>
<protein>
    <submittedName>
        <fullName evidence="2">Uncharacterized protein</fullName>
    </submittedName>
</protein>
<evidence type="ECO:0000256" key="1">
    <source>
        <dbReference type="SAM" id="MobiDB-lite"/>
    </source>
</evidence>
<dbReference type="AlphaFoldDB" id="A0A292PWL3"/>
<accession>A0A292PWL3</accession>